<proteinExistence type="inferred from homology"/>
<dbReference type="GO" id="GO:0004357">
    <property type="term" value="F:glutamate-cysteine ligase activity"/>
    <property type="evidence" value="ECO:0007669"/>
    <property type="project" value="UniProtKB-EC"/>
</dbReference>
<comment type="function">
    <text evidence="5">ATP-dependent carboxylate-amine ligase which exhibits weak glutamate--cysteine ligase activity.</text>
</comment>
<dbReference type="InterPro" id="IPR050141">
    <property type="entry name" value="GCL_type2/YbdK_subfam"/>
</dbReference>
<dbReference type="EC" id="6.3.2.2" evidence="5"/>
<evidence type="ECO:0000256" key="3">
    <source>
        <dbReference type="ARBA" id="ARBA00022840"/>
    </source>
</evidence>
<evidence type="ECO:0000313" key="6">
    <source>
        <dbReference type="EMBL" id="PWK47220.1"/>
    </source>
</evidence>
<dbReference type="InterPro" id="IPR014746">
    <property type="entry name" value="Gln_synth/guanido_kin_cat_dom"/>
</dbReference>
<evidence type="ECO:0000256" key="4">
    <source>
        <dbReference type="ARBA" id="ARBA00048819"/>
    </source>
</evidence>
<evidence type="ECO:0000256" key="5">
    <source>
        <dbReference type="HAMAP-Rule" id="MF_01609"/>
    </source>
</evidence>
<dbReference type="RefSeq" id="WP_275416214.1">
    <property type="nucleotide sequence ID" value="NZ_BONA01000050.1"/>
</dbReference>
<sequence length="377" mass="40093">MTSSAVAAARAVDTSRLTVGVEEEFLLLDPATMANTHAATAVVEALPADVRAQSRMEFRHSMIEMVTPVCASLDEAGEHLRRHRRAAAEAARTAGARLVAVAATPVGEPERTVTGNPRYKAIAEHYGPIVDDPAVCGCHVHVGVPDRELAVQVCNQLRPWLPVVQALAVNSPVYAGADTAHASWRAMQLDRWPGLGPSPWLASAEDLDRTVALAVASGMMLDDSLILWHARPSSAYPTVEVRVADVCPTTADTVLLTGLVRALVATAIDDVAAGRFAPPIPDHTVRAAHWNAAHQGLSATLLDVRRERARPAWDLIADLTAAIGPALERSGDRHTIEAGLARLRAEGTGADRQRRLLADSGDLLSMLGVLSRQSVDG</sequence>
<dbReference type="Pfam" id="PF04107">
    <property type="entry name" value="GCS2"/>
    <property type="match status" value="1"/>
</dbReference>
<evidence type="ECO:0000256" key="1">
    <source>
        <dbReference type="ARBA" id="ARBA00022598"/>
    </source>
</evidence>
<dbReference type="Proteomes" id="UP000245697">
    <property type="component" value="Unassembled WGS sequence"/>
</dbReference>
<comment type="caution">
    <text evidence="6">The sequence shown here is derived from an EMBL/GenBank/DDBJ whole genome shotgun (WGS) entry which is preliminary data.</text>
</comment>
<dbReference type="EMBL" id="QGGR01000008">
    <property type="protein sequence ID" value="PWK47220.1"/>
    <property type="molecule type" value="Genomic_DNA"/>
</dbReference>
<comment type="similarity">
    <text evidence="5">Belongs to the glutamate--cysteine ligase type 2 family. YbdK subfamily.</text>
</comment>
<dbReference type="GO" id="GO:0005524">
    <property type="term" value="F:ATP binding"/>
    <property type="evidence" value="ECO:0007669"/>
    <property type="project" value="UniProtKB-KW"/>
</dbReference>
<dbReference type="NCBIfam" id="NF010041">
    <property type="entry name" value="PRK13517.1-1"/>
    <property type="match status" value="1"/>
</dbReference>
<organism evidence="6 7">
    <name type="scientific">Actinoplanes xinjiangensis</name>
    <dbReference type="NCBI Taxonomy" id="512350"/>
    <lineage>
        <taxon>Bacteria</taxon>
        <taxon>Bacillati</taxon>
        <taxon>Actinomycetota</taxon>
        <taxon>Actinomycetes</taxon>
        <taxon>Micromonosporales</taxon>
        <taxon>Micromonosporaceae</taxon>
        <taxon>Actinoplanes</taxon>
    </lineage>
</organism>
<name>A0A316FHF1_9ACTN</name>
<evidence type="ECO:0000313" key="7">
    <source>
        <dbReference type="Proteomes" id="UP000245697"/>
    </source>
</evidence>
<dbReference type="InterPro" id="IPR006336">
    <property type="entry name" value="GCS2"/>
</dbReference>
<keyword evidence="2 5" id="KW-0547">Nucleotide-binding</keyword>
<protein>
    <recommendedName>
        <fullName evidence="5">Putative glutamate--cysteine ligase 2</fullName>
        <ecNumber evidence="5">6.3.2.2</ecNumber>
    </recommendedName>
    <alternativeName>
        <fullName evidence="5">Gamma-glutamylcysteine synthetase 2</fullName>
        <shortName evidence="5">GCS 2</shortName>
        <shortName evidence="5">Gamma-GCS 2</shortName>
    </alternativeName>
</protein>
<dbReference type="InterPro" id="IPR011793">
    <property type="entry name" value="YbdK"/>
</dbReference>
<dbReference type="GO" id="GO:0042398">
    <property type="term" value="P:modified amino acid biosynthetic process"/>
    <property type="evidence" value="ECO:0007669"/>
    <property type="project" value="InterPro"/>
</dbReference>
<dbReference type="PANTHER" id="PTHR36510">
    <property type="entry name" value="GLUTAMATE--CYSTEINE LIGASE 2-RELATED"/>
    <property type="match status" value="1"/>
</dbReference>
<keyword evidence="7" id="KW-1185">Reference proteome</keyword>
<dbReference type="AlphaFoldDB" id="A0A316FHF1"/>
<reference evidence="6 7" key="1">
    <citation type="submission" date="2018-05" db="EMBL/GenBank/DDBJ databases">
        <title>Genomic Encyclopedia of Archaeal and Bacterial Type Strains, Phase II (KMG-II): from individual species to whole genera.</title>
        <authorList>
            <person name="Goeker M."/>
        </authorList>
    </citation>
    <scope>NUCLEOTIDE SEQUENCE [LARGE SCALE GENOMIC DNA]</scope>
    <source>
        <strain evidence="6 7">DSM 45184</strain>
    </source>
</reference>
<dbReference type="NCBIfam" id="TIGR02050">
    <property type="entry name" value="gshA_cyan_rel"/>
    <property type="match status" value="1"/>
</dbReference>
<dbReference type="PANTHER" id="PTHR36510:SF1">
    <property type="entry name" value="GLUTAMATE--CYSTEINE LIGASE 2-RELATED"/>
    <property type="match status" value="1"/>
</dbReference>
<keyword evidence="1 5" id="KW-0436">Ligase</keyword>
<accession>A0A316FHF1</accession>
<dbReference type="HAMAP" id="MF_01609">
    <property type="entry name" value="Glu_cys_ligase_2"/>
    <property type="match status" value="1"/>
</dbReference>
<gene>
    <name evidence="6" type="ORF">BC793_108335</name>
</gene>
<keyword evidence="3 5" id="KW-0067">ATP-binding</keyword>
<evidence type="ECO:0000256" key="2">
    <source>
        <dbReference type="ARBA" id="ARBA00022741"/>
    </source>
</evidence>
<comment type="catalytic activity">
    <reaction evidence="4 5">
        <text>L-cysteine + L-glutamate + ATP = gamma-L-glutamyl-L-cysteine + ADP + phosphate + H(+)</text>
        <dbReference type="Rhea" id="RHEA:13285"/>
        <dbReference type="ChEBI" id="CHEBI:15378"/>
        <dbReference type="ChEBI" id="CHEBI:29985"/>
        <dbReference type="ChEBI" id="CHEBI:30616"/>
        <dbReference type="ChEBI" id="CHEBI:35235"/>
        <dbReference type="ChEBI" id="CHEBI:43474"/>
        <dbReference type="ChEBI" id="CHEBI:58173"/>
        <dbReference type="ChEBI" id="CHEBI:456216"/>
        <dbReference type="EC" id="6.3.2.2"/>
    </reaction>
</comment>
<dbReference type="Gene3D" id="3.30.590.20">
    <property type="match status" value="1"/>
</dbReference>
<dbReference type="SUPFAM" id="SSF55931">
    <property type="entry name" value="Glutamine synthetase/guanido kinase"/>
    <property type="match status" value="1"/>
</dbReference>